<gene>
    <name evidence="1" type="ORF">AVEN_27726_1</name>
</gene>
<accession>A0A4Y2RZC9</accession>
<sequence length="184" mass="20902">MINTIKEIKNSQVNITPSQLLQRWFKSQKTRGIGIAYYLQRDTSSQVPLVGIPSHCKLFATQRSSLKAGIISFNPNLPIMKVFSANNFYSSSQGKDGRTPARKLQHFNPSRVHFDIAKKSDRRHFQLSTSAEPMKLTSMEEALQRNCWTSTSPPTTSKIAMLLFVESPTLTWTTTISRPEIKQR</sequence>
<organism evidence="1 2">
    <name type="scientific">Araneus ventricosus</name>
    <name type="common">Orbweaver spider</name>
    <name type="synonym">Epeira ventricosa</name>
    <dbReference type="NCBI Taxonomy" id="182803"/>
    <lineage>
        <taxon>Eukaryota</taxon>
        <taxon>Metazoa</taxon>
        <taxon>Ecdysozoa</taxon>
        <taxon>Arthropoda</taxon>
        <taxon>Chelicerata</taxon>
        <taxon>Arachnida</taxon>
        <taxon>Araneae</taxon>
        <taxon>Araneomorphae</taxon>
        <taxon>Entelegynae</taxon>
        <taxon>Araneoidea</taxon>
        <taxon>Araneidae</taxon>
        <taxon>Araneus</taxon>
    </lineage>
</organism>
<keyword evidence="2" id="KW-1185">Reference proteome</keyword>
<dbReference type="AlphaFoldDB" id="A0A4Y2RZC9"/>
<reference evidence="1 2" key="1">
    <citation type="journal article" date="2019" name="Sci. Rep.">
        <title>Orb-weaving spider Araneus ventricosus genome elucidates the spidroin gene catalogue.</title>
        <authorList>
            <person name="Kono N."/>
            <person name="Nakamura H."/>
            <person name="Ohtoshi R."/>
            <person name="Moran D.A.P."/>
            <person name="Shinohara A."/>
            <person name="Yoshida Y."/>
            <person name="Fujiwara M."/>
            <person name="Mori M."/>
            <person name="Tomita M."/>
            <person name="Arakawa K."/>
        </authorList>
    </citation>
    <scope>NUCLEOTIDE SEQUENCE [LARGE SCALE GENOMIC DNA]</scope>
</reference>
<dbReference type="Proteomes" id="UP000499080">
    <property type="component" value="Unassembled WGS sequence"/>
</dbReference>
<proteinExistence type="predicted"/>
<name>A0A4Y2RZC9_ARAVE</name>
<comment type="caution">
    <text evidence="1">The sequence shown here is derived from an EMBL/GenBank/DDBJ whole genome shotgun (WGS) entry which is preliminary data.</text>
</comment>
<evidence type="ECO:0000313" key="1">
    <source>
        <dbReference type="EMBL" id="GBN80330.1"/>
    </source>
</evidence>
<dbReference type="EMBL" id="BGPR01018857">
    <property type="protein sequence ID" value="GBN80330.1"/>
    <property type="molecule type" value="Genomic_DNA"/>
</dbReference>
<protein>
    <submittedName>
        <fullName evidence="1">Uncharacterized protein</fullName>
    </submittedName>
</protein>
<evidence type="ECO:0000313" key="2">
    <source>
        <dbReference type="Proteomes" id="UP000499080"/>
    </source>
</evidence>